<protein>
    <submittedName>
        <fullName evidence="2">Uncharacterized protein</fullName>
    </submittedName>
</protein>
<reference evidence="2 3" key="1">
    <citation type="submission" date="2019-07" db="EMBL/GenBank/DDBJ databases">
        <title>De Novo Assembly of kiwifruit Actinidia rufa.</title>
        <authorList>
            <person name="Sugita-Konishi S."/>
            <person name="Sato K."/>
            <person name="Mori E."/>
            <person name="Abe Y."/>
            <person name="Kisaki G."/>
            <person name="Hamano K."/>
            <person name="Suezawa K."/>
            <person name="Otani M."/>
            <person name="Fukuda T."/>
            <person name="Manabe T."/>
            <person name="Gomi K."/>
            <person name="Tabuchi M."/>
            <person name="Akimitsu K."/>
            <person name="Kataoka I."/>
        </authorList>
    </citation>
    <scope>NUCLEOTIDE SEQUENCE [LARGE SCALE GENOMIC DNA]</scope>
    <source>
        <strain evidence="3">cv. Fuchu</strain>
    </source>
</reference>
<accession>A0A7J0FME5</accession>
<evidence type="ECO:0000313" key="3">
    <source>
        <dbReference type="Proteomes" id="UP000585474"/>
    </source>
</evidence>
<organism evidence="2 3">
    <name type="scientific">Actinidia rufa</name>
    <dbReference type="NCBI Taxonomy" id="165716"/>
    <lineage>
        <taxon>Eukaryota</taxon>
        <taxon>Viridiplantae</taxon>
        <taxon>Streptophyta</taxon>
        <taxon>Embryophyta</taxon>
        <taxon>Tracheophyta</taxon>
        <taxon>Spermatophyta</taxon>
        <taxon>Magnoliopsida</taxon>
        <taxon>eudicotyledons</taxon>
        <taxon>Gunneridae</taxon>
        <taxon>Pentapetalae</taxon>
        <taxon>asterids</taxon>
        <taxon>Ericales</taxon>
        <taxon>Actinidiaceae</taxon>
        <taxon>Actinidia</taxon>
    </lineage>
</organism>
<keyword evidence="3" id="KW-1185">Reference proteome</keyword>
<feature type="compositionally biased region" description="Polar residues" evidence="1">
    <location>
        <begin position="1"/>
        <end position="16"/>
    </location>
</feature>
<dbReference type="AlphaFoldDB" id="A0A7J0FME5"/>
<comment type="caution">
    <text evidence="2">The sequence shown here is derived from an EMBL/GenBank/DDBJ whole genome shotgun (WGS) entry which is preliminary data.</text>
</comment>
<name>A0A7J0FME5_9ERIC</name>
<feature type="region of interest" description="Disordered" evidence="1">
    <location>
        <begin position="1"/>
        <end position="51"/>
    </location>
</feature>
<gene>
    <name evidence="2" type="ORF">Acr_13g0005080</name>
</gene>
<dbReference type="EMBL" id="BJWL01000013">
    <property type="protein sequence ID" value="GFY99107.1"/>
    <property type="molecule type" value="Genomic_DNA"/>
</dbReference>
<sequence>MKKLHPTTTNKRQSPPISAVHHPPPLSPSSHNPNRHTLSPSPRQRSHRLPHLLLRKLLRKPQLRPTRPRPPPAVPLLLFPVLHELLGPVGHVTQPPAPT</sequence>
<evidence type="ECO:0000256" key="1">
    <source>
        <dbReference type="SAM" id="MobiDB-lite"/>
    </source>
</evidence>
<dbReference type="Proteomes" id="UP000585474">
    <property type="component" value="Unassembled WGS sequence"/>
</dbReference>
<proteinExistence type="predicted"/>
<evidence type="ECO:0000313" key="2">
    <source>
        <dbReference type="EMBL" id="GFY99107.1"/>
    </source>
</evidence>